<feature type="region of interest" description="Disordered" evidence="1">
    <location>
        <begin position="172"/>
        <end position="213"/>
    </location>
</feature>
<evidence type="ECO:0000313" key="2">
    <source>
        <dbReference type="EMBL" id="KUN08558.1"/>
    </source>
</evidence>
<protein>
    <submittedName>
        <fullName evidence="2">Uncharacterized protein</fullName>
    </submittedName>
</protein>
<feature type="region of interest" description="Disordered" evidence="1">
    <location>
        <begin position="114"/>
        <end position="153"/>
    </location>
</feature>
<reference evidence="2 3" key="1">
    <citation type="submission" date="2015-10" db="EMBL/GenBank/DDBJ databases">
        <title>Draft genome sequence of Streptomyces yokosukanensis DSM 40224, type strain for the species Streptomyces yokosukanensis.</title>
        <authorList>
            <person name="Ruckert C."/>
            <person name="Winkler A."/>
            <person name="Kalinowski J."/>
            <person name="Kampfer P."/>
            <person name="Glaeser S."/>
        </authorList>
    </citation>
    <scope>NUCLEOTIDE SEQUENCE [LARGE SCALE GENOMIC DNA]</scope>
    <source>
        <strain evidence="2 3">DSM 40224</strain>
    </source>
</reference>
<organism evidence="2 3">
    <name type="scientific">Streptomyces yokosukanensis</name>
    <dbReference type="NCBI Taxonomy" id="67386"/>
    <lineage>
        <taxon>Bacteria</taxon>
        <taxon>Bacillati</taxon>
        <taxon>Actinomycetota</taxon>
        <taxon>Actinomycetes</taxon>
        <taxon>Kitasatosporales</taxon>
        <taxon>Streptomycetaceae</taxon>
        <taxon>Streptomyces</taxon>
    </lineage>
</organism>
<feature type="region of interest" description="Disordered" evidence="1">
    <location>
        <begin position="49"/>
        <end position="70"/>
    </location>
</feature>
<comment type="caution">
    <text evidence="2">The sequence shown here is derived from an EMBL/GenBank/DDBJ whole genome shotgun (WGS) entry which is preliminary data.</text>
</comment>
<feature type="compositionally biased region" description="Basic and acidic residues" evidence="1">
    <location>
        <begin position="174"/>
        <end position="190"/>
    </location>
</feature>
<dbReference type="AlphaFoldDB" id="A0A101PBP7"/>
<feature type="compositionally biased region" description="Basic and acidic residues" evidence="1">
    <location>
        <begin position="114"/>
        <end position="123"/>
    </location>
</feature>
<keyword evidence="3" id="KW-1185">Reference proteome</keyword>
<dbReference type="STRING" id="67386.AQI95_09375"/>
<proteinExistence type="predicted"/>
<dbReference type="EMBL" id="LMWN01000008">
    <property type="protein sequence ID" value="KUN08558.1"/>
    <property type="molecule type" value="Genomic_DNA"/>
</dbReference>
<gene>
    <name evidence="2" type="ORF">AQI95_09375</name>
</gene>
<dbReference type="Proteomes" id="UP000053127">
    <property type="component" value="Unassembled WGS sequence"/>
</dbReference>
<sequence length="369" mass="39111">MAIRRPLVSRVLALPGKGEPQRGAALLGYGMLASAVAFSGTLAMQESSVNESARRATRSMPDSTPHEAEPVDNDVLAETPDEGRVPTFFDGHGGVAGVELTEEQRKAVIKEALHRGMTKEQAHDLAYGSDESSEPDRPKPQQPPVGPPATLDGKEAHVLASGPLYRQVAPAEEQDAKNAEKNRKKGEQHPSGKGGAGGKSSATSGKGKDKENRKLTDELDAFIPDQVEKVIGDLLPFRLWMAQVADPSTKPTWDVVHEPEEGTVTVTAESQMADNMTVTVEVTAPVEQTPDALPATVAVTVTDPQTDTVTAVTEIETVEGHDNIPRVAIGEVVEAVISARSDDADAVVRHAEEPGLAGQSSAHLFATVR</sequence>
<evidence type="ECO:0000256" key="1">
    <source>
        <dbReference type="SAM" id="MobiDB-lite"/>
    </source>
</evidence>
<evidence type="ECO:0000313" key="3">
    <source>
        <dbReference type="Proteomes" id="UP000053127"/>
    </source>
</evidence>
<accession>A0A101PBP7</accession>
<name>A0A101PBP7_9ACTN</name>